<dbReference type="PIRSF" id="PIRSF006809">
    <property type="entry name" value="GTP-binding_hflX_prd"/>
    <property type="match status" value="1"/>
</dbReference>
<keyword evidence="2 5" id="KW-0547">Nucleotide-binding</keyword>
<feature type="binding site" evidence="6">
    <location>
        <begin position="387"/>
        <end position="389"/>
    </location>
    <ligand>
        <name>GTP</name>
        <dbReference type="ChEBI" id="CHEBI:37565"/>
    </ligand>
</feature>
<evidence type="ECO:0000256" key="8">
    <source>
        <dbReference type="SAM" id="MobiDB-lite"/>
    </source>
</evidence>
<dbReference type="Pfam" id="PF01926">
    <property type="entry name" value="MMR_HSR1"/>
    <property type="match status" value="1"/>
</dbReference>
<keyword evidence="1 7" id="KW-0479">Metal-binding</keyword>
<feature type="domain" description="Hflx-type G" evidence="9">
    <location>
        <begin position="238"/>
        <end position="409"/>
    </location>
</feature>
<evidence type="ECO:0000313" key="11">
    <source>
        <dbReference type="Proteomes" id="UP000197153"/>
    </source>
</evidence>
<evidence type="ECO:0000256" key="7">
    <source>
        <dbReference type="PIRSR" id="PIRSR006809-2"/>
    </source>
</evidence>
<dbReference type="PROSITE" id="PS51705">
    <property type="entry name" value="G_HFLX"/>
    <property type="match status" value="1"/>
</dbReference>
<dbReference type="CDD" id="cd01878">
    <property type="entry name" value="HflX"/>
    <property type="match status" value="1"/>
</dbReference>
<dbReference type="InterPro" id="IPR006073">
    <property type="entry name" value="GTP-bd"/>
</dbReference>
<dbReference type="Gene3D" id="3.40.50.11060">
    <property type="entry name" value="GTPase HflX, N-terminal domain"/>
    <property type="match status" value="1"/>
</dbReference>
<dbReference type="Gene3D" id="6.10.250.2860">
    <property type="match status" value="1"/>
</dbReference>
<comment type="cofactor">
    <cofactor evidence="7">
        <name>Mg(2+)</name>
        <dbReference type="ChEBI" id="CHEBI:18420"/>
    </cofactor>
</comment>
<evidence type="ECO:0000256" key="6">
    <source>
        <dbReference type="PIRSR" id="PIRSR006809-1"/>
    </source>
</evidence>
<comment type="subunit">
    <text evidence="5">Monomer. Associates with the 50S ribosomal subunit.</text>
</comment>
<evidence type="ECO:0000256" key="2">
    <source>
        <dbReference type="ARBA" id="ARBA00022741"/>
    </source>
</evidence>
<dbReference type="Pfam" id="PF19275">
    <property type="entry name" value="HflX_C"/>
    <property type="match status" value="1"/>
</dbReference>
<dbReference type="Pfam" id="PF13167">
    <property type="entry name" value="GTP-bdg_N"/>
    <property type="match status" value="1"/>
</dbReference>
<dbReference type="PANTHER" id="PTHR10229">
    <property type="entry name" value="GTP-BINDING PROTEIN HFLX"/>
    <property type="match status" value="1"/>
</dbReference>
<dbReference type="HAMAP" id="MF_00900">
    <property type="entry name" value="GTPase_HflX"/>
    <property type="match status" value="1"/>
</dbReference>
<evidence type="ECO:0000256" key="4">
    <source>
        <dbReference type="ARBA" id="ARBA00023134"/>
    </source>
</evidence>
<evidence type="ECO:0000256" key="3">
    <source>
        <dbReference type="ARBA" id="ARBA00022842"/>
    </source>
</evidence>
<evidence type="ECO:0000256" key="5">
    <source>
        <dbReference type="HAMAP-Rule" id="MF_00900"/>
    </source>
</evidence>
<dbReference type="Gene3D" id="3.40.50.300">
    <property type="entry name" value="P-loop containing nucleotide triphosphate hydrolases"/>
    <property type="match status" value="1"/>
</dbReference>
<dbReference type="InterPro" id="IPR045498">
    <property type="entry name" value="HflX_C"/>
</dbReference>
<dbReference type="InterPro" id="IPR032305">
    <property type="entry name" value="GTP-bd_M"/>
</dbReference>
<dbReference type="InterPro" id="IPR030394">
    <property type="entry name" value="G_HFLX_dom"/>
</dbReference>
<dbReference type="PANTHER" id="PTHR10229:SF0">
    <property type="entry name" value="GTP-BINDING PROTEIN 6-RELATED"/>
    <property type="match status" value="1"/>
</dbReference>
<accession>A0A248JQA9</accession>
<feature type="region of interest" description="Disordered" evidence="8">
    <location>
        <begin position="1"/>
        <end position="41"/>
    </location>
</feature>
<feature type="binding site" evidence="6">
    <location>
        <begin position="291"/>
        <end position="294"/>
    </location>
    <ligand>
        <name>GTP</name>
        <dbReference type="ChEBI" id="CHEBI:37565"/>
    </ligand>
</feature>
<feature type="binding site" evidence="6">
    <location>
        <begin position="269"/>
        <end position="273"/>
    </location>
    <ligand>
        <name>GTP</name>
        <dbReference type="ChEBI" id="CHEBI:37565"/>
    </ligand>
</feature>
<feature type="binding site" evidence="7">
    <location>
        <position position="271"/>
    </location>
    <ligand>
        <name>Mg(2+)</name>
        <dbReference type="ChEBI" id="CHEBI:18420"/>
    </ligand>
</feature>
<dbReference type="InterPro" id="IPR042108">
    <property type="entry name" value="GTPase_HflX_N_sf"/>
</dbReference>
<dbReference type="GO" id="GO:0046872">
    <property type="term" value="F:metal ion binding"/>
    <property type="evidence" value="ECO:0007669"/>
    <property type="project" value="UniProtKB-KW"/>
</dbReference>
<dbReference type="GO" id="GO:0003924">
    <property type="term" value="F:GTPase activity"/>
    <property type="evidence" value="ECO:0007669"/>
    <property type="project" value="UniProtKB-UniRule"/>
</dbReference>
<feature type="binding site" evidence="6">
    <location>
        <begin position="244"/>
        <end position="251"/>
    </location>
    <ligand>
        <name>GTP</name>
        <dbReference type="ChEBI" id="CHEBI:37565"/>
    </ligand>
</feature>
<feature type="binding site" evidence="7">
    <location>
        <position position="251"/>
    </location>
    <ligand>
        <name>Mg(2+)</name>
        <dbReference type="ChEBI" id="CHEBI:18420"/>
    </ligand>
</feature>
<comment type="function">
    <text evidence="5">GTPase that associates with the 50S ribosomal subunit and may have a role during protein synthesis or ribosome biogenesis.</text>
</comment>
<dbReference type="InterPro" id="IPR016496">
    <property type="entry name" value="GTPase_HflX"/>
</dbReference>
<dbReference type="Pfam" id="PF16360">
    <property type="entry name" value="GTP-bdg_M"/>
    <property type="match status" value="1"/>
</dbReference>
<dbReference type="InterPro" id="IPR025121">
    <property type="entry name" value="GTPase_HflX_N"/>
</dbReference>
<proteinExistence type="inferred from homology"/>
<organism evidence="10 11">
    <name type="scientific">Nitrospirillum viridazoti CBAmc</name>
    <dbReference type="NCBI Taxonomy" id="1441467"/>
    <lineage>
        <taxon>Bacteria</taxon>
        <taxon>Pseudomonadati</taxon>
        <taxon>Pseudomonadota</taxon>
        <taxon>Alphaproteobacteria</taxon>
        <taxon>Rhodospirillales</taxon>
        <taxon>Azospirillaceae</taxon>
        <taxon>Nitrospirillum</taxon>
        <taxon>Nitrospirillum viridazoti</taxon>
    </lineage>
</organism>
<dbReference type="SUPFAM" id="SSF52540">
    <property type="entry name" value="P-loop containing nucleoside triphosphate hydrolases"/>
    <property type="match status" value="1"/>
</dbReference>
<dbReference type="GO" id="GO:0005737">
    <property type="term" value="C:cytoplasm"/>
    <property type="evidence" value="ECO:0007669"/>
    <property type="project" value="UniProtKB-SubCell"/>
</dbReference>
<feature type="binding site" evidence="6">
    <location>
        <begin position="360"/>
        <end position="363"/>
    </location>
    <ligand>
        <name>GTP</name>
        <dbReference type="ChEBI" id="CHEBI:37565"/>
    </ligand>
</feature>
<keyword evidence="3 7" id="KW-0460">Magnesium</keyword>
<keyword evidence="11" id="KW-1185">Reference proteome</keyword>
<dbReference type="InterPro" id="IPR027417">
    <property type="entry name" value="P-loop_NTPase"/>
</dbReference>
<keyword evidence="4 5" id="KW-0342">GTP-binding</keyword>
<gene>
    <name evidence="5 10" type="primary">hflX</name>
    <name evidence="10" type="ORF">Y958_07780</name>
</gene>
<protein>
    <recommendedName>
        <fullName evidence="5">GTPase HflX</fullName>
    </recommendedName>
    <alternativeName>
        <fullName evidence="5">GTP-binding protein HflX</fullName>
    </alternativeName>
</protein>
<dbReference type="KEGG" id="nao:Y958_07780"/>
<name>A0A248JQA9_9PROT</name>
<keyword evidence="5" id="KW-0963">Cytoplasm</keyword>
<comment type="similarity">
    <text evidence="5">Belongs to the TRAFAC class OBG-HflX-like GTPase superfamily. HflX GTPase family.</text>
</comment>
<dbReference type="EMBL" id="CP022110">
    <property type="protein sequence ID" value="ASG20716.1"/>
    <property type="molecule type" value="Genomic_DNA"/>
</dbReference>
<dbReference type="PRINTS" id="PR00326">
    <property type="entry name" value="GTP1OBG"/>
</dbReference>
<dbReference type="GO" id="GO:0043022">
    <property type="term" value="F:ribosome binding"/>
    <property type="evidence" value="ECO:0007669"/>
    <property type="project" value="TreeGrafter"/>
</dbReference>
<reference evidence="10 11" key="1">
    <citation type="submission" date="2017-06" db="EMBL/GenBank/DDBJ databases">
        <title>Complete genome sequence of Nitrospirillum amazonense strain CBAmC, an endophytic nitrogen-fixing and plant growth-promoting bacterium, isolated from sugarcane.</title>
        <authorList>
            <person name="Schwab S."/>
            <person name="dos Santos Teixeira K.R."/>
            <person name="Simoes Araujo J.L."/>
            <person name="Soares Vidal M."/>
            <person name="Borges de Freitas H.R."/>
            <person name="Rivello Crivelaro A.L."/>
            <person name="Bueno de Camargo Nunes A."/>
            <person name="dos Santos C.M."/>
            <person name="Palmeira da Silva Rosa D."/>
            <person name="da Silva Padilha D."/>
            <person name="da Silva E."/>
            <person name="Araujo Terra L."/>
            <person name="Soares Mendes V."/>
            <person name="Farinelli L."/>
            <person name="Magalhaes Cruz L."/>
            <person name="Baldani J.I."/>
        </authorList>
    </citation>
    <scope>NUCLEOTIDE SEQUENCE [LARGE SCALE GENOMIC DNA]</scope>
    <source>
        <strain evidence="10 11">CBAmC</strain>
    </source>
</reference>
<dbReference type="AlphaFoldDB" id="A0A248JQA9"/>
<sequence length="485" mass="53296">MVQPVDGKDGGAVTDRPADEPALLPSLNPEGSPEAPPAEKSARRALVIHPILREELDDKRPPESRLEEAVGLTAAIELDVVAAECVRVTRPKPATLLGGGYLEEAAKRVAELGIGLVVVDHALSPVQQRNLERDLKTKVIDRTGLILEIFGARARTREGQLQVELAALTYQRSRLVRSWTHLERQRGGFGFLGGPGESQLEMDRRLIGDRIIKLKAELEEVRRTRGLHRKARERVPYPVVALVGYTNAGKSTLFNRMARADVFAKDLLFATLDPTMRSIVLPSGRKIILSDTVGFISDLPHHLVEAFRATLEEVLAADIILHVRDAAHPDSEAQKRDVETVLAELGIEAETDPRVVEVLNKIDKLPPLDRETLVRQSRRPDGLVAVSALTGDGLESLFNVLDRRMVAGRDVVKVSVPVSDGAAMAWLYAKGEVTEREDDDDYAHLTVALEPADVARFRDRFPACSVTETPPLAERVAPDRQAQAS</sequence>
<evidence type="ECO:0000256" key="1">
    <source>
        <dbReference type="ARBA" id="ARBA00022723"/>
    </source>
</evidence>
<evidence type="ECO:0000313" key="10">
    <source>
        <dbReference type="EMBL" id="ASG20716.1"/>
    </source>
</evidence>
<evidence type="ECO:0000259" key="9">
    <source>
        <dbReference type="PROSITE" id="PS51705"/>
    </source>
</evidence>
<dbReference type="NCBIfam" id="TIGR03156">
    <property type="entry name" value="GTP_HflX"/>
    <property type="match status" value="1"/>
</dbReference>
<dbReference type="Proteomes" id="UP000197153">
    <property type="component" value="Chromosome 1"/>
</dbReference>
<comment type="subcellular location">
    <subcellularLocation>
        <location evidence="5">Cytoplasm</location>
    </subcellularLocation>
    <text evidence="5">May associate with membranes.</text>
</comment>
<dbReference type="GO" id="GO:0005525">
    <property type="term" value="F:GTP binding"/>
    <property type="evidence" value="ECO:0007669"/>
    <property type="project" value="UniProtKB-UniRule"/>
</dbReference>